<proteinExistence type="predicted"/>
<feature type="transmembrane region" description="Helical" evidence="1">
    <location>
        <begin position="111"/>
        <end position="135"/>
    </location>
</feature>
<reference evidence="2" key="1">
    <citation type="journal article" date="2014" name="Int. J. Syst. Evol. Microbiol.">
        <title>Complete genome sequence of Corynebacterium casei LMG S-19264T (=DSM 44701T), isolated from a smear-ripened cheese.</title>
        <authorList>
            <consortium name="US DOE Joint Genome Institute (JGI-PGF)"/>
            <person name="Walter F."/>
            <person name="Albersmeier A."/>
            <person name="Kalinowski J."/>
            <person name="Ruckert C."/>
        </authorList>
    </citation>
    <scope>NUCLEOTIDE SEQUENCE</scope>
    <source>
        <strain evidence="2">VKM Ac-1401</strain>
    </source>
</reference>
<protein>
    <submittedName>
        <fullName evidence="2">Uncharacterized protein</fullName>
    </submittedName>
</protein>
<dbReference type="Proteomes" id="UP001142372">
    <property type="component" value="Unassembled WGS sequence"/>
</dbReference>
<keyword evidence="1" id="KW-0812">Transmembrane</keyword>
<comment type="caution">
    <text evidence="2">The sequence shown here is derived from an EMBL/GenBank/DDBJ whole genome shotgun (WGS) entry which is preliminary data.</text>
</comment>
<keyword evidence="1" id="KW-0472">Membrane</keyword>
<dbReference type="RefSeq" id="WP_343882549.1">
    <property type="nucleotide sequence ID" value="NZ_BAAAJO010000008.1"/>
</dbReference>
<name>A0A9W6M0A4_9MICO</name>
<sequence>MWQARLRSAVFWSLVVVTAFNAVSAVVGGIAILATGGLGMPASMLDDGPFTSFTWPGLILLVVIGGSQVVAGMQLIGRRPSALLWSAVAGFGMLIWIFVETGIIRGMSWLQALYFASGTLQLVLVLALLGAAGWLPRTSLPSRRTASAGHGD</sequence>
<gene>
    <name evidence="2" type="ORF">GCM10017584_20910</name>
</gene>
<feature type="transmembrane region" description="Helical" evidence="1">
    <location>
        <begin position="82"/>
        <end position="99"/>
    </location>
</feature>
<evidence type="ECO:0000313" key="3">
    <source>
        <dbReference type="Proteomes" id="UP001142372"/>
    </source>
</evidence>
<dbReference type="AlphaFoldDB" id="A0A9W6M0A4"/>
<feature type="transmembrane region" description="Helical" evidence="1">
    <location>
        <begin position="9"/>
        <end position="33"/>
    </location>
</feature>
<reference evidence="2" key="2">
    <citation type="submission" date="2023-01" db="EMBL/GenBank/DDBJ databases">
        <authorList>
            <person name="Sun Q."/>
            <person name="Evtushenko L."/>
        </authorList>
    </citation>
    <scope>NUCLEOTIDE SEQUENCE</scope>
    <source>
        <strain evidence="2">VKM Ac-1401</strain>
    </source>
</reference>
<accession>A0A9W6M0A4</accession>
<evidence type="ECO:0000256" key="1">
    <source>
        <dbReference type="SAM" id="Phobius"/>
    </source>
</evidence>
<evidence type="ECO:0000313" key="2">
    <source>
        <dbReference type="EMBL" id="GLJ76517.1"/>
    </source>
</evidence>
<dbReference type="EMBL" id="BSEN01000009">
    <property type="protein sequence ID" value="GLJ76517.1"/>
    <property type="molecule type" value="Genomic_DNA"/>
</dbReference>
<feature type="transmembrane region" description="Helical" evidence="1">
    <location>
        <begin position="53"/>
        <end position="70"/>
    </location>
</feature>
<organism evidence="2 3">
    <name type="scientific">Leifsonia poae</name>
    <dbReference type="NCBI Taxonomy" id="110933"/>
    <lineage>
        <taxon>Bacteria</taxon>
        <taxon>Bacillati</taxon>
        <taxon>Actinomycetota</taxon>
        <taxon>Actinomycetes</taxon>
        <taxon>Micrococcales</taxon>
        <taxon>Microbacteriaceae</taxon>
        <taxon>Leifsonia</taxon>
    </lineage>
</organism>
<keyword evidence="3" id="KW-1185">Reference proteome</keyword>
<keyword evidence="1" id="KW-1133">Transmembrane helix</keyword>